<dbReference type="GO" id="GO:0070694">
    <property type="term" value="F:5-hydroxymethyl-dUMP N-hydrolase activity"/>
    <property type="evidence" value="ECO:0007669"/>
    <property type="project" value="TreeGrafter"/>
</dbReference>
<dbReference type="GO" id="GO:0009159">
    <property type="term" value="P:deoxyribonucleoside monophosphate catabolic process"/>
    <property type="evidence" value="ECO:0007669"/>
    <property type="project" value="TreeGrafter"/>
</dbReference>
<dbReference type="Pfam" id="PF05014">
    <property type="entry name" value="Nuc_deoxyrib_tr"/>
    <property type="match status" value="1"/>
</dbReference>
<dbReference type="PANTHER" id="PTHR15364">
    <property type="entry name" value="2'-DEOXYNUCLEOSIDE 5'-PHOSPHATE N-HYDROLASE 1"/>
    <property type="match status" value="1"/>
</dbReference>
<dbReference type="InterPro" id="IPR051239">
    <property type="entry name" value="2'-dNMP_N-hydrolase"/>
</dbReference>
<accession>A0A4R9M2M0</accession>
<organism evidence="1 2">
    <name type="scientific">Leptospira idonii</name>
    <dbReference type="NCBI Taxonomy" id="1193500"/>
    <lineage>
        <taxon>Bacteria</taxon>
        <taxon>Pseudomonadati</taxon>
        <taxon>Spirochaetota</taxon>
        <taxon>Spirochaetia</taxon>
        <taxon>Leptospirales</taxon>
        <taxon>Leptospiraceae</taxon>
        <taxon>Leptospira</taxon>
    </lineage>
</organism>
<dbReference type="AlphaFoldDB" id="A0A4R9M2M0"/>
<proteinExistence type="predicted"/>
<dbReference type="GO" id="GO:0016740">
    <property type="term" value="F:transferase activity"/>
    <property type="evidence" value="ECO:0007669"/>
    <property type="project" value="UniProtKB-KW"/>
</dbReference>
<gene>
    <name evidence="1" type="ORF">EHS15_00505</name>
</gene>
<dbReference type="PANTHER" id="PTHR15364:SF0">
    <property type="entry name" value="2'-DEOXYNUCLEOSIDE 5'-PHOSPHATE N-HYDROLASE 1"/>
    <property type="match status" value="1"/>
</dbReference>
<evidence type="ECO:0000313" key="2">
    <source>
        <dbReference type="Proteomes" id="UP000298058"/>
    </source>
</evidence>
<dbReference type="InterPro" id="IPR007710">
    <property type="entry name" value="Nucleoside_deoxyribTrfase"/>
</dbReference>
<dbReference type="Proteomes" id="UP000298058">
    <property type="component" value="Unassembled WGS sequence"/>
</dbReference>
<dbReference type="EMBL" id="RQHW01000002">
    <property type="protein sequence ID" value="TGN21034.1"/>
    <property type="molecule type" value="Genomic_DNA"/>
</dbReference>
<keyword evidence="2" id="KW-1185">Reference proteome</keyword>
<reference evidence="1" key="1">
    <citation type="journal article" date="2019" name="PLoS Negl. Trop. Dis.">
        <title>Revisiting the worldwide diversity of Leptospira species in the environment.</title>
        <authorList>
            <person name="Vincent A.T."/>
            <person name="Schiettekatte O."/>
            <person name="Bourhy P."/>
            <person name="Veyrier F.J."/>
            <person name="Picardeau M."/>
        </authorList>
    </citation>
    <scope>NUCLEOTIDE SEQUENCE [LARGE SCALE GENOMIC DNA]</scope>
    <source>
        <strain evidence="1">201300427</strain>
    </source>
</reference>
<evidence type="ECO:0000313" key="1">
    <source>
        <dbReference type="EMBL" id="TGN21034.1"/>
    </source>
</evidence>
<dbReference type="RefSeq" id="WP_135758569.1">
    <property type="nucleotide sequence ID" value="NZ_RQHW01000002.1"/>
</dbReference>
<dbReference type="OrthoDB" id="397706at2"/>
<sequence length="176" mass="19889">MPISIYLAGPEVFFPNGFEILKRHREKCEAKGFIAYTPFDGELPPHLPRDLSMAKRIFESNCELIRKSDRILANCNFFRGACVDDGTSFEIGYGFSLGKEIWGYRSDLTALHLKTAEVVPTSFHDSGFRMDQEGYLLNEDFGNSINLMLEFSILQSQGKLILGDFSSALEEMAKQI</sequence>
<protein>
    <submittedName>
        <fullName evidence="1">Nucleoside 2-deoxyribosyltransferase</fullName>
    </submittedName>
</protein>
<dbReference type="Gene3D" id="3.40.50.450">
    <property type="match status" value="1"/>
</dbReference>
<comment type="caution">
    <text evidence="1">The sequence shown here is derived from an EMBL/GenBank/DDBJ whole genome shotgun (WGS) entry which is preliminary data.</text>
</comment>
<dbReference type="SUPFAM" id="SSF52309">
    <property type="entry name" value="N-(deoxy)ribosyltransferase-like"/>
    <property type="match status" value="1"/>
</dbReference>
<name>A0A4R9M2M0_9LEPT</name>
<keyword evidence="1" id="KW-0808">Transferase</keyword>